<accession>A0A1J9QXD0</accession>
<comment type="caution">
    <text evidence="2">The sequence shown here is derived from an EMBL/GenBank/DDBJ whole genome shotgun (WGS) entry which is preliminary data.</text>
</comment>
<evidence type="ECO:0000256" key="1">
    <source>
        <dbReference type="SAM" id="MobiDB-lite"/>
    </source>
</evidence>
<feature type="region of interest" description="Disordered" evidence="1">
    <location>
        <begin position="62"/>
        <end position="87"/>
    </location>
</feature>
<name>A0A1J9QXD0_9EURO</name>
<dbReference type="EMBL" id="LGTZ01001675">
    <property type="protein sequence ID" value="OJD20847.1"/>
    <property type="molecule type" value="Genomic_DNA"/>
</dbReference>
<sequence>MERVCVDKILMLKTLILTAPTSEPENMFCIKLETERVVGFGQMLVRGPNIFTGGSATNILSQANDQKKSPPPNRKTRINGDPVHVWA</sequence>
<dbReference type="VEuPathDB" id="FungiDB:ACJ73_07816"/>
<reference evidence="2 3" key="1">
    <citation type="submission" date="2015-08" db="EMBL/GenBank/DDBJ databases">
        <title>Emmonsia species relationships and genome sequence.</title>
        <authorList>
            <person name="Cuomo C.A."/>
            <person name="Schwartz I.S."/>
            <person name="Kenyon C."/>
            <person name="De Hoog G.S."/>
            <person name="Govender N.P."/>
            <person name="Botha A."/>
            <person name="Moreno L."/>
            <person name="De Vries M."/>
            <person name="Munoz J.F."/>
            <person name="Stielow J.B."/>
        </authorList>
    </citation>
    <scope>NUCLEOTIDE SEQUENCE [LARGE SCALE GENOMIC DNA]</scope>
    <source>
        <strain evidence="2 3">EI222</strain>
    </source>
</reference>
<dbReference type="Proteomes" id="UP000242791">
    <property type="component" value="Unassembled WGS sequence"/>
</dbReference>
<gene>
    <name evidence="2" type="ORF">ACJ73_07816</name>
</gene>
<protein>
    <submittedName>
        <fullName evidence="2">Uncharacterized protein</fullName>
    </submittedName>
</protein>
<proteinExistence type="predicted"/>
<evidence type="ECO:0000313" key="3">
    <source>
        <dbReference type="Proteomes" id="UP000242791"/>
    </source>
</evidence>
<keyword evidence="3" id="KW-1185">Reference proteome</keyword>
<evidence type="ECO:0000313" key="2">
    <source>
        <dbReference type="EMBL" id="OJD20847.1"/>
    </source>
</evidence>
<dbReference type="AlphaFoldDB" id="A0A1J9QXD0"/>
<organism evidence="2 3">
    <name type="scientific">Blastomyces percursus</name>
    <dbReference type="NCBI Taxonomy" id="1658174"/>
    <lineage>
        <taxon>Eukaryota</taxon>
        <taxon>Fungi</taxon>
        <taxon>Dikarya</taxon>
        <taxon>Ascomycota</taxon>
        <taxon>Pezizomycotina</taxon>
        <taxon>Eurotiomycetes</taxon>
        <taxon>Eurotiomycetidae</taxon>
        <taxon>Onygenales</taxon>
        <taxon>Ajellomycetaceae</taxon>
        <taxon>Blastomyces</taxon>
    </lineage>
</organism>